<dbReference type="InterPro" id="IPR022450">
    <property type="entry name" value="TsaD"/>
</dbReference>
<comment type="subcellular location">
    <subcellularLocation>
        <location evidence="8">Cytoplasm</location>
    </subcellularLocation>
</comment>
<dbReference type="PANTHER" id="PTHR11735">
    <property type="entry name" value="TRNA N6-ADENOSINE THREONYLCARBAMOYLTRANSFERASE"/>
    <property type="match status" value="1"/>
</dbReference>
<evidence type="ECO:0000256" key="5">
    <source>
        <dbReference type="ARBA" id="ARBA00023004"/>
    </source>
</evidence>
<evidence type="ECO:0000259" key="10">
    <source>
        <dbReference type="Pfam" id="PF00814"/>
    </source>
</evidence>
<reference evidence="11" key="1">
    <citation type="journal article" date="2022" name="bioRxiv">
        <title>Thiovibrio frasassiensisgen. nov., sp. nov., an autotrophic, elemental sulfur disproportionating bacterium isolated from sulfidic karst sediment, and proposal of Thiovibrionaceae fam. nov.</title>
        <authorList>
            <person name="Aronson H."/>
            <person name="Thomas C."/>
            <person name="Bhattacharyya M."/>
            <person name="Eckstein S."/>
            <person name="Jensen S."/>
            <person name="Barco R."/>
            <person name="Macalady J."/>
            <person name="Amend J."/>
        </authorList>
    </citation>
    <scope>NUCLEOTIDE SEQUENCE</scope>
    <source>
        <strain evidence="11">RS19-109</strain>
    </source>
</reference>
<feature type="domain" description="Gcp-like" evidence="10">
    <location>
        <begin position="45"/>
        <end position="329"/>
    </location>
</feature>
<dbReference type="GO" id="GO:0002949">
    <property type="term" value="P:tRNA threonylcarbamoyladenosine modification"/>
    <property type="evidence" value="ECO:0007669"/>
    <property type="project" value="UniProtKB-UniRule"/>
</dbReference>
<name>A0A9X4MFY1_9BACT</name>
<comment type="catalytic activity">
    <reaction evidence="7 8">
        <text>L-threonylcarbamoyladenylate + adenosine(37) in tRNA = N(6)-L-threonylcarbamoyladenosine(37) in tRNA + AMP + H(+)</text>
        <dbReference type="Rhea" id="RHEA:37059"/>
        <dbReference type="Rhea" id="RHEA-COMP:10162"/>
        <dbReference type="Rhea" id="RHEA-COMP:10163"/>
        <dbReference type="ChEBI" id="CHEBI:15378"/>
        <dbReference type="ChEBI" id="CHEBI:73682"/>
        <dbReference type="ChEBI" id="CHEBI:74411"/>
        <dbReference type="ChEBI" id="CHEBI:74418"/>
        <dbReference type="ChEBI" id="CHEBI:456215"/>
        <dbReference type="EC" id="2.3.1.234"/>
    </reaction>
</comment>
<evidence type="ECO:0000256" key="1">
    <source>
        <dbReference type="ARBA" id="ARBA00022490"/>
    </source>
</evidence>
<feature type="binding site" evidence="8">
    <location>
        <position position="201"/>
    </location>
    <ligand>
        <name>substrate</name>
    </ligand>
</feature>
<protein>
    <recommendedName>
        <fullName evidence="8">tRNA N6-adenosine threonylcarbamoyltransferase</fullName>
        <ecNumber evidence="8">2.3.1.234</ecNumber>
    </recommendedName>
    <alternativeName>
        <fullName evidence="8">N6-L-threonylcarbamoyladenine synthase</fullName>
        <shortName evidence="8">t(6)A synthase</shortName>
    </alternativeName>
    <alternativeName>
        <fullName evidence="8">t(6)A37 threonylcarbamoyladenosine biosynthesis protein TsaD</fullName>
    </alternativeName>
    <alternativeName>
        <fullName evidence="8">tRNA threonylcarbamoyladenosine biosynthesis protein TsaD</fullName>
    </alternativeName>
</protein>
<comment type="similarity">
    <text evidence="8">Belongs to the KAE1 / TsaD family.</text>
</comment>
<keyword evidence="1 8" id="KW-0963">Cytoplasm</keyword>
<dbReference type="EC" id="2.3.1.234" evidence="8"/>
<evidence type="ECO:0000256" key="9">
    <source>
        <dbReference type="SAM" id="MobiDB-lite"/>
    </source>
</evidence>
<proteinExistence type="inferred from homology"/>
<reference evidence="11" key="2">
    <citation type="submission" date="2022-10" db="EMBL/GenBank/DDBJ databases">
        <authorList>
            <person name="Aronson H.S."/>
        </authorList>
    </citation>
    <scope>NUCLEOTIDE SEQUENCE</scope>
    <source>
        <strain evidence="11">RS19-109</strain>
    </source>
</reference>
<dbReference type="NCBIfam" id="TIGR03723">
    <property type="entry name" value="T6A_TsaD_YgjD"/>
    <property type="match status" value="1"/>
</dbReference>
<evidence type="ECO:0000313" key="12">
    <source>
        <dbReference type="Proteomes" id="UP001154240"/>
    </source>
</evidence>
<comment type="cofactor">
    <cofactor evidence="8">
        <name>Fe(2+)</name>
        <dbReference type="ChEBI" id="CHEBI:29033"/>
    </cofactor>
    <text evidence="8">Binds 1 Fe(2+) ion per subunit.</text>
</comment>
<dbReference type="PANTHER" id="PTHR11735:SF6">
    <property type="entry name" value="TRNA N6-ADENOSINE THREONYLCARBAMOYLTRANSFERASE, MITOCHONDRIAL"/>
    <property type="match status" value="1"/>
</dbReference>
<comment type="function">
    <text evidence="8">Required for the formation of a threonylcarbamoyl group on adenosine at position 37 (t(6)A37) in tRNAs that read codons beginning with adenine. Is involved in the transfer of the threonylcarbamoyl moiety of threonylcarbamoyl-AMP (TC-AMP) to the N6 group of A37, together with TsaE and TsaB. TsaD likely plays a direct catalytic role in this reaction.</text>
</comment>
<evidence type="ECO:0000256" key="4">
    <source>
        <dbReference type="ARBA" id="ARBA00022723"/>
    </source>
</evidence>
<keyword evidence="5 8" id="KW-0408">Iron</keyword>
<dbReference type="NCBIfam" id="TIGR00329">
    <property type="entry name" value="gcp_kae1"/>
    <property type="match status" value="1"/>
</dbReference>
<dbReference type="GO" id="GO:0005737">
    <property type="term" value="C:cytoplasm"/>
    <property type="evidence" value="ECO:0007669"/>
    <property type="project" value="UniProtKB-SubCell"/>
</dbReference>
<dbReference type="InterPro" id="IPR043129">
    <property type="entry name" value="ATPase_NBD"/>
</dbReference>
<dbReference type="InterPro" id="IPR017861">
    <property type="entry name" value="KAE1/TsaD"/>
</dbReference>
<keyword evidence="2 8" id="KW-0808">Transferase</keyword>
<feature type="binding site" evidence="8">
    <location>
        <position position="136"/>
    </location>
    <ligand>
        <name>Fe cation</name>
        <dbReference type="ChEBI" id="CHEBI:24875"/>
    </ligand>
</feature>
<dbReference type="Pfam" id="PF00814">
    <property type="entry name" value="TsaD"/>
    <property type="match status" value="1"/>
</dbReference>
<evidence type="ECO:0000256" key="7">
    <source>
        <dbReference type="ARBA" id="ARBA00048117"/>
    </source>
</evidence>
<dbReference type="Gene3D" id="3.30.420.40">
    <property type="match status" value="2"/>
</dbReference>
<dbReference type="FunFam" id="3.30.420.40:FF:000012">
    <property type="entry name" value="tRNA N6-adenosine threonylcarbamoyltransferase"/>
    <property type="match status" value="1"/>
</dbReference>
<evidence type="ECO:0000256" key="8">
    <source>
        <dbReference type="HAMAP-Rule" id="MF_01445"/>
    </source>
</evidence>
<organism evidence="11 12">
    <name type="scientific">Thiovibrio frasassiensis</name>
    <dbReference type="NCBI Taxonomy" id="2984131"/>
    <lineage>
        <taxon>Bacteria</taxon>
        <taxon>Pseudomonadati</taxon>
        <taxon>Thermodesulfobacteriota</taxon>
        <taxon>Desulfobulbia</taxon>
        <taxon>Desulfobulbales</taxon>
        <taxon>Thiovibrionaceae</taxon>
        <taxon>Thiovibrio</taxon>
    </lineage>
</organism>
<dbReference type="SUPFAM" id="SSF53067">
    <property type="entry name" value="Actin-like ATPase domain"/>
    <property type="match status" value="2"/>
</dbReference>
<feature type="region of interest" description="Disordered" evidence="9">
    <location>
        <begin position="355"/>
        <end position="375"/>
    </location>
</feature>
<dbReference type="CDD" id="cd24133">
    <property type="entry name" value="ASKHA_NBD_TsaD_bac"/>
    <property type="match status" value="1"/>
</dbReference>
<evidence type="ECO:0000256" key="6">
    <source>
        <dbReference type="ARBA" id="ARBA00023315"/>
    </source>
</evidence>
<dbReference type="EMBL" id="JAPHEH010000001">
    <property type="protein sequence ID" value="MDG4476551.1"/>
    <property type="molecule type" value="Genomic_DNA"/>
</dbReference>
<keyword evidence="6 8" id="KW-0012">Acyltransferase</keyword>
<dbReference type="HAMAP" id="MF_01445">
    <property type="entry name" value="TsaD"/>
    <property type="match status" value="1"/>
</dbReference>
<comment type="caution">
    <text evidence="8">Lacks conserved residue(s) required for the propagation of feature annotation.</text>
</comment>
<dbReference type="AlphaFoldDB" id="A0A9X4MFY1"/>
<dbReference type="GO" id="GO:0061711">
    <property type="term" value="F:tRNA N(6)-L-threonylcarbamoyladenine synthase activity"/>
    <property type="evidence" value="ECO:0007669"/>
    <property type="project" value="UniProtKB-EC"/>
</dbReference>
<sequence>MPFLPLKWQFLFQRLTRETRFMLILGIESSCDETAAAVLRDGHTLLSNVINSQIAVHSPYGGVVPELASRNHLENIYPVVAAALSQAGVTLDDLDGLAVTQGPGLVGSLLIGLSFAKAISAVKGIPYVGVDHIVGHLLSPFLEKEQPEFPYIALVASGGHSSIFLVQDHTTIQTLGRTRDDAAGEAFDKVGKILGLQYPGGPVISRLAEQGNPAAIPFPRAWLGPDSLDFSFSGLKTSVANYVHQHQQKDEPVNIPDVCASFQEAVVEVLCKKALKAAQSHGISTVVLAGGVAANSRLRSVLQTLGAERSIKIFMPSLELCTDNAAMIALAGFYHFAEKATTSFETDAYSRSPVLHPGPVPGATSPIAQQVPSEP</sequence>
<evidence type="ECO:0000256" key="2">
    <source>
        <dbReference type="ARBA" id="ARBA00022679"/>
    </source>
</evidence>
<comment type="caution">
    <text evidence="11">The sequence shown here is derived from an EMBL/GenBank/DDBJ whole genome shotgun (WGS) entry which is preliminary data.</text>
</comment>
<feature type="binding site" evidence="8">
    <location>
        <position position="295"/>
    </location>
    <ligand>
        <name>substrate</name>
    </ligand>
</feature>
<feature type="compositionally biased region" description="Polar residues" evidence="9">
    <location>
        <begin position="366"/>
        <end position="375"/>
    </location>
</feature>
<dbReference type="Proteomes" id="UP001154240">
    <property type="component" value="Unassembled WGS sequence"/>
</dbReference>
<dbReference type="GO" id="GO:0005506">
    <property type="term" value="F:iron ion binding"/>
    <property type="evidence" value="ECO:0007669"/>
    <property type="project" value="UniProtKB-UniRule"/>
</dbReference>
<evidence type="ECO:0000256" key="3">
    <source>
        <dbReference type="ARBA" id="ARBA00022694"/>
    </source>
</evidence>
<keyword evidence="12" id="KW-1185">Reference proteome</keyword>
<feature type="binding site" evidence="8">
    <location>
        <position position="132"/>
    </location>
    <ligand>
        <name>Fe cation</name>
        <dbReference type="ChEBI" id="CHEBI:24875"/>
    </ligand>
</feature>
<dbReference type="InterPro" id="IPR000905">
    <property type="entry name" value="Gcp-like_dom"/>
</dbReference>
<evidence type="ECO:0000313" key="11">
    <source>
        <dbReference type="EMBL" id="MDG4476551.1"/>
    </source>
</evidence>
<dbReference type="FunFam" id="3.30.420.40:FF:000040">
    <property type="entry name" value="tRNA N6-adenosine threonylcarbamoyltransferase"/>
    <property type="match status" value="1"/>
</dbReference>
<feature type="binding site" evidence="8">
    <location>
        <position position="323"/>
    </location>
    <ligand>
        <name>Fe cation</name>
        <dbReference type="ChEBI" id="CHEBI:24875"/>
    </ligand>
</feature>
<feature type="binding site" evidence="8">
    <location>
        <position position="188"/>
    </location>
    <ligand>
        <name>substrate</name>
    </ligand>
</feature>
<accession>A0A9X4MFY1</accession>
<dbReference type="PRINTS" id="PR00789">
    <property type="entry name" value="OSIALOPTASE"/>
</dbReference>
<gene>
    <name evidence="8 11" type="primary">tsaD</name>
    <name evidence="11" type="ORF">OLX77_10340</name>
</gene>
<feature type="binding site" evidence="8">
    <location>
        <begin position="155"/>
        <end position="159"/>
    </location>
    <ligand>
        <name>substrate</name>
    </ligand>
</feature>
<keyword evidence="3 8" id="KW-0819">tRNA processing</keyword>
<keyword evidence="4 8" id="KW-0479">Metal-binding</keyword>